<accession>A0A7N4PTM2</accession>
<dbReference type="InterPro" id="IPR050140">
    <property type="entry name" value="SRY-related_HMG-box_TF-like"/>
</dbReference>
<dbReference type="GO" id="GO:0000122">
    <property type="term" value="P:negative regulation of transcription by RNA polymerase II"/>
    <property type="evidence" value="ECO:0007669"/>
    <property type="project" value="TreeGrafter"/>
</dbReference>
<dbReference type="FunFam" id="1.10.30.10:FF:000002">
    <property type="entry name" value="transcription factor Sox-2"/>
    <property type="match status" value="1"/>
</dbReference>
<dbReference type="SMART" id="SM00398">
    <property type="entry name" value="HMG"/>
    <property type="match status" value="1"/>
</dbReference>
<dbReference type="GO" id="GO:0007420">
    <property type="term" value="P:brain development"/>
    <property type="evidence" value="ECO:0007669"/>
    <property type="project" value="TreeGrafter"/>
</dbReference>
<evidence type="ECO:0000313" key="8">
    <source>
        <dbReference type="Ensembl" id="ENSSHAP00000042271.1"/>
    </source>
</evidence>
<name>A0A7N4PTM2_SARHA</name>
<evidence type="ECO:0000256" key="6">
    <source>
        <dbReference type="PROSITE-ProRule" id="PRU00267"/>
    </source>
</evidence>
<keyword evidence="4" id="KW-0804">Transcription</keyword>
<keyword evidence="5 6" id="KW-0539">Nucleus</keyword>
<evidence type="ECO:0000256" key="4">
    <source>
        <dbReference type="ARBA" id="ARBA00023163"/>
    </source>
</evidence>
<dbReference type="InterPro" id="IPR009071">
    <property type="entry name" value="HMG_box_dom"/>
</dbReference>
<gene>
    <name evidence="8" type="primary">LOC116420408</name>
</gene>
<dbReference type="PANTHER" id="PTHR10270:SF324">
    <property type="entry name" value="SOX DOMAIN-CONTAINING PROTEIN DICHAETE-RELATED"/>
    <property type="match status" value="1"/>
</dbReference>
<dbReference type="RefSeq" id="XP_031801149.1">
    <property type="nucleotide sequence ID" value="XM_031945289.1"/>
</dbReference>
<reference evidence="8 9" key="1">
    <citation type="journal article" date="2011" name="Proc. Natl. Acad. Sci. U.S.A.">
        <title>Genetic diversity and population structure of the endangered marsupial Sarcophilus harrisii (Tasmanian devil).</title>
        <authorList>
            <person name="Miller W."/>
            <person name="Hayes V.M."/>
            <person name="Ratan A."/>
            <person name="Petersen D.C."/>
            <person name="Wittekindt N.E."/>
            <person name="Miller J."/>
            <person name="Walenz B."/>
            <person name="Knight J."/>
            <person name="Qi J."/>
            <person name="Zhao F."/>
            <person name="Wang Q."/>
            <person name="Bedoya-Reina O.C."/>
            <person name="Katiyar N."/>
            <person name="Tomsho L.P."/>
            <person name="Kasson L.M."/>
            <person name="Hardie R.A."/>
            <person name="Woodbridge P."/>
            <person name="Tindall E.A."/>
            <person name="Bertelsen M.F."/>
            <person name="Dixon D."/>
            <person name="Pyecroft S."/>
            <person name="Helgen K.M."/>
            <person name="Lesk A.M."/>
            <person name="Pringle T.H."/>
            <person name="Patterson N."/>
            <person name="Zhang Y."/>
            <person name="Kreiss A."/>
            <person name="Woods G.M."/>
            <person name="Jones M.E."/>
            <person name="Schuster S.C."/>
        </authorList>
    </citation>
    <scope>NUCLEOTIDE SEQUENCE [LARGE SCALE GENOMIC DNA]</scope>
</reference>
<dbReference type="Proteomes" id="UP000007648">
    <property type="component" value="Unassembled WGS sequence"/>
</dbReference>
<keyword evidence="9" id="KW-1185">Reference proteome</keyword>
<comment type="subcellular location">
    <subcellularLocation>
        <location evidence="1">Nucleus</location>
    </subcellularLocation>
</comment>
<evidence type="ECO:0000313" key="9">
    <source>
        <dbReference type="Proteomes" id="UP000007648"/>
    </source>
</evidence>
<dbReference type="GeneID" id="116420408"/>
<evidence type="ECO:0000256" key="1">
    <source>
        <dbReference type="ARBA" id="ARBA00004123"/>
    </source>
</evidence>
<dbReference type="CDD" id="cd22028">
    <property type="entry name" value="HMG-box_SoxA_SoxB_SoxG"/>
    <property type="match status" value="1"/>
</dbReference>
<feature type="DNA-binding region" description="HMG box" evidence="6">
    <location>
        <begin position="35"/>
        <end position="103"/>
    </location>
</feature>
<protein>
    <recommendedName>
        <fullName evidence="7">HMG box domain-containing protein</fullName>
    </recommendedName>
</protein>
<keyword evidence="3 6" id="KW-0238">DNA-binding</keyword>
<dbReference type="GO" id="GO:0005634">
    <property type="term" value="C:nucleus"/>
    <property type="evidence" value="ECO:0007669"/>
    <property type="project" value="UniProtKB-SubCell"/>
</dbReference>
<feature type="domain" description="HMG box" evidence="7">
    <location>
        <begin position="35"/>
        <end position="103"/>
    </location>
</feature>
<dbReference type="PANTHER" id="PTHR10270">
    <property type="entry name" value="SOX TRANSCRIPTION FACTOR"/>
    <property type="match status" value="1"/>
</dbReference>
<dbReference type="KEGG" id="shr:116420408"/>
<dbReference type="GeneTree" id="ENSGT00940000160614"/>
<reference evidence="8" key="3">
    <citation type="submission" date="2025-09" db="UniProtKB">
        <authorList>
            <consortium name="Ensembl"/>
        </authorList>
    </citation>
    <scope>IDENTIFICATION</scope>
</reference>
<sequence>MCSYLNIEVKNPIVEGDFGMSETVKSNLENGSSRVKRPMNAFMVWSQTQRRKMALQNPKMHNSEISKQLGVTWKLLSDSEKRPFIDEAKRLRDKHKAEYPDYKYQPRRKTKSFLKNMYNHKDYRTKVTDSLTKTQHLKEDSTIIYENTMKCPESSSSYCVQEFMYLDNWMNLSPEQENTEFWQGLFINETETCRSLPMIILFF</sequence>
<dbReference type="OrthoDB" id="6247875at2759"/>
<dbReference type="GO" id="GO:0001228">
    <property type="term" value="F:DNA-binding transcription activator activity, RNA polymerase II-specific"/>
    <property type="evidence" value="ECO:0007669"/>
    <property type="project" value="TreeGrafter"/>
</dbReference>
<dbReference type="Ensembl" id="ENSSHAT00000042567.1">
    <property type="protein sequence ID" value="ENSSHAP00000042271.1"/>
    <property type="gene ID" value="ENSSHAG00000022979.1"/>
</dbReference>
<dbReference type="SUPFAM" id="SSF47095">
    <property type="entry name" value="HMG-box"/>
    <property type="match status" value="1"/>
</dbReference>
<dbReference type="Pfam" id="PF00505">
    <property type="entry name" value="HMG_box"/>
    <property type="match status" value="1"/>
</dbReference>
<dbReference type="AlphaFoldDB" id="A0A7N4PTM2"/>
<evidence type="ECO:0000259" key="7">
    <source>
        <dbReference type="PROSITE" id="PS50118"/>
    </source>
</evidence>
<dbReference type="PROSITE" id="PS50118">
    <property type="entry name" value="HMG_BOX_2"/>
    <property type="match status" value="1"/>
</dbReference>
<evidence type="ECO:0000256" key="5">
    <source>
        <dbReference type="ARBA" id="ARBA00023242"/>
    </source>
</evidence>
<dbReference type="Gene3D" id="1.10.30.10">
    <property type="entry name" value="High mobility group box domain"/>
    <property type="match status" value="1"/>
</dbReference>
<evidence type="ECO:0000256" key="2">
    <source>
        <dbReference type="ARBA" id="ARBA00023015"/>
    </source>
</evidence>
<proteinExistence type="predicted"/>
<dbReference type="GO" id="GO:0030182">
    <property type="term" value="P:neuron differentiation"/>
    <property type="evidence" value="ECO:0007669"/>
    <property type="project" value="TreeGrafter"/>
</dbReference>
<dbReference type="InParanoid" id="A0A7N4PTM2"/>
<keyword evidence="2" id="KW-0805">Transcription regulation</keyword>
<dbReference type="InterPro" id="IPR036910">
    <property type="entry name" value="HMG_box_dom_sf"/>
</dbReference>
<evidence type="ECO:0000256" key="3">
    <source>
        <dbReference type="ARBA" id="ARBA00023125"/>
    </source>
</evidence>
<dbReference type="GO" id="GO:0000978">
    <property type="term" value="F:RNA polymerase II cis-regulatory region sequence-specific DNA binding"/>
    <property type="evidence" value="ECO:0007669"/>
    <property type="project" value="TreeGrafter"/>
</dbReference>
<reference evidence="8" key="2">
    <citation type="submission" date="2025-08" db="UniProtKB">
        <authorList>
            <consortium name="Ensembl"/>
        </authorList>
    </citation>
    <scope>IDENTIFICATION</scope>
</reference>
<organism evidence="8 9">
    <name type="scientific">Sarcophilus harrisii</name>
    <name type="common">Tasmanian devil</name>
    <name type="synonym">Sarcophilus laniarius</name>
    <dbReference type="NCBI Taxonomy" id="9305"/>
    <lineage>
        <taxon>Eukaryota</taxon>
        <taxon>Metazoa</taxon>
        <taxon>Chordata</taxon>
        <taxon>Craniata</taxon>
        <taxon>Vertebrata</taxon>
        <taxon>Euteleostomi</taxon>
        <taxon>Mammalia</taxon>
        <taxon>Metatheria</taxon>
        <taxon>Dasyuromorphia</taxon>
        <taxon>Dasyuridae</taxon>
        <taxon>Sarcophilus</taxon>
    </lineage>
</organism>